<comment type="caution">
    <text evidence="1">The sequence shown here is derived from an EMBL/GenBank/DDBJ whole genome shotgun (WGS) entry which is preliminary data.</text>
</comment>
<gene>
    <name evidence="1" type="ORF">E1295_37675</name>
</gene>
<evidence type="ECO:0000313" key="2">
    <source>
        <dbReference type="Proteomes" id="UP000295136"/>
    </source>
</evidence>
<sequence length="154" mass="17159">MVDDQVQEYTVSRMLQLKREHERLVCSQTMTPLGPSFKLGLVSEMRVAVESVQEIFTRTGGLIWSGAPAYSQEGQCAMAVLGEVIERARDPRLASIWKQLQEAREKAHSQALDKPTAWDYAASTFEGEEAAHKQVAAILNTLRLEVKAIEADRG</sequence>
<evidence type="ECO:0000313" key="1">
    <source>
        <dbReference type="EMBL" id="TDE33901.1"/>
    </source>
</evidence>
<dbReference type="RefSeq" id="WP_132638304.1">
    <property type="nucleotide sequence ID" value="NZ_SMLD01000153.1"/>
</dbReference>
<organism evidence="1 2">
    <name type="scientific">Nonomuraea mesophila</name>
    <dbReference type="NCBI Taxonomy" id="2530382"/>
    <lineage>
        <taxon>Bacteria</taxon>
        <taxon>Bacillati</taxon>
        <taxon>Actinomycetota</taxon>
        <taxon>Actinomycetes</taxon>
        <taxon>Streptosporangiales</taxon>
        <taxon>Streptosporangiaceae</taxon>
        <taxon>Nonomuraea</taxon>
    </lineage>
</organism>
<reference evidence="1 2" key="1">
    <citation type="submission" date="2019-03" db="EMBL/GenBank/DDBJ databases">
        <title>Draft genome sequences of novel Actinobacteria.</title>
        <authorList>
            <person name="Sahin N."/>
            <person name="Ay H."/>
            <person name="Saygin H."/>
        </authorList>
    </citation>
    <scope>NUCLEOTIDE SEQUENCE [LARGE SCALE GENOMIC DNA]</scope>
    <source>
        <strain evidence="1 2">6K102</strain>
    </source>
</reference>
<dbReference type="EMBL" id="SMLD01000153">
    <property type="protein sequence ID" value="TDE33901.1"/>
    <property type="molecule type" value="Genomic_DNA"/>
</dbReference>
<proteinExistence type="predicted"/>
<dbReference type="Proteomes" id="UP000295136">
    <property type="component" value="Unassembled WGS sequence"/>
</dbReference>
<dbReference type="AlphaFoldDB" id="A0A4R5EHD3"/>
<accession>A0A4R5EHD3</accession>
<name>A0A4R5EHD3_9ACTN</name>
<protein>
    <submittedName>
        <fullName evidence="1">Uncharacterized protein</fullName>
    </submittedName>
</protein>
<keyword evidence="2" id="KW-1185">Reference proteome</keyword>